<dbReference type="FunFam" id="1.20.5.4820:FF:000013">
    <property type="entry name" value="LOW QUALITY PROTEIN: unconventional myosin-Ib"/>
    <property type="match status" value="1"/>
</dbReference>
<dbReference type="PANTHER" id="PTHR13140:SF802">
    <property type="entry name" value="UNCONVENTIONAL MYOSIN-IB ISOFORM X1"/>
    <property type="match status" value="1"/>
</dbReference>
<evidence type="ECO:0000256" key="1">
    <source>
        <dbReference type="ARBA" id="ARBA00004544"/>
    </source>
</evidence>
<dbReference type="CDD" id="cd01378">
    <property type="entry name" value="MYSc_Myo1"/>
    <property type="match status" value="1"/>
</dbReference>
<evidence type="ECO:0000313" key="16">
    <source>
        <dbReference type="Proteomes" id="UP000694558"/>
    </source>
</evidence>
<feature type="domain" description="Myosin motor" evidence="13">
    <location>
        <begin position="12"/>
        <end position="693"/>
    </location>
</feature>
<dbReference type="SUPFAM" id="SSF52540">
    <property type="entry name" value="P-loop containing nucleoside triphosphate hydrolases"/>
    <property type="match status" value="1"/>
</dbReference>
<dbReference type="Gene3D" id="1.20.5.190">
    <property type="match status" value="1"/>
</dbReference>
<dbReference type="GO" id="GO:0005903">
    <property type="term" value="C:brush border"/>
    <property type="evidence" value="ECO:0007669"/>
    <property type="project" value="TreeGrafter"/>
</dbReference>
<reference evidence="15" key="1">
    <citation type="submission" date="2023-05" db="EMBL/GenBank/DDBJ databases">
        <title>High-quality long-read genome of Scophthalmus maximus.</title>
        <authorList>
            <person name="Lien S."/>
            <person name="Martinez P."/>
        </authorList>
    </citation>
    <scope>NUCLEOTIDE SEQUENCE [LARGE SCALE GENOMIC DNA]</scope>
</reference>
<keyword evidence="5 11" id="KW-0547">Nucleotide-binding</keyword>
<evidence type="ECO:0000259" key="13">
    <source>
        <dbReference type="PROSITE" id="PS51456"/>
    </source>
</evidence>
<keyword evidence="4" id="KW-0677">Repeat</keyword>
<feature type="region of interest" description="Actin-binding" evidence="11">
    <location>
        <begin position="570"/>
        <end position="592"/>
    </location>
</feature>
<protein>
    <recommendedName>
        <fullName evidence="17">Myosin IB</fullName>
    </recommendedName>
</protein>
<reference evidence="15" key="2">
    <citation type="submission" date="2025-08" db="UniProtKB">
        <authorList>
            <consortium name="Ensembl"/>
        </authorList>
    </citation>
    <scope>IDENTIFICATION</scope>
</reference>
<name>A0A8D3BV11_SCOMX</name>
<dbReference type="GeneTree" id="ENSGT00940000155752"/>
<dbReference type="Gene3D" id="1.20.120.720">
    <property type="entry name" value="Myosin VI head, motor domain, U50 subdomain"/>
    <property type="match status" value="1"/>
</dbReference>
<dbReference type="Proteomes" id="UP000694558">
    <property type="component" value="Chromosome 14"/>
</dbReference>
<dbReference type="PROSITE" id="PS51757">
    <property type="entry name" value="TH1"/>
    <property type="match status" value="1"/>
</dbReference>
<keyword evidence="6 11" id="KW-0067">ATP-binding</keyword>
<keyword evidence="7" id="KW-0112">Calmodulin-binding</keyword>
<dbReference type="GO" id="GO:0005524">
    <property type="term" value="F:ATP binding"/>
    <property type="evidence" value="ECO:0007669"/>
    <property type="project" value="UniProtKB-UniRule"/>
</dbReference>
<evidence type="ECO:0000256" key="9">
    <source>
        <dbReference type="ARBA" id="ARBA00023175"/>
    </source>
</evidence>
<dbReference type="InterPro" id="IPR001609">
    <property type="entry name" value="Myosin_head_motor_dom-like"/>
</dbReference>
<dbReference type="GO" id="GO:0030048">
    <property type="term" value="P:actin filament-based movement"/>
    <property type="evidence" value="ECO:0007669"/>
    <property type="project" value="TreeGrafter"/>
</dbReference>
<keyword evidence="8 11" id="KW-0518">Myosin</keyword>
<dbReference type="InterPro" id="IPR010926">
    <property type="entry name" value="Myosin_TH1"/>
</dbReference>
<proteinExistence type="inferred from homology"/>
<dbReference type="GO" id="GO:0005516">
    <property type="term" value="F:calmodulin binding"/>
    <property type="evidence" value="ECO:0007669"/>
    <property type="project" value="UniProtKB-KW"/>
</dbReference>
<dbReference type="PROSITE" id="PS51456">
    <property type="entry name" value="MYOSIN_MOTOR"/>
    <property type="match status" value="1"/>
</dbReference>
<organism evidence="15 16">
    <name type="scientific">Scophthalmus maximus</name>
    <name type="common">Turbot</name>
    <name type="synonym">Psetta maxima</name>
    <dbReference type="NCBI Taxonomy" id="52904"/>
    <lineage>
        <taxon>Eukaryota</taxon>
        <taxon>Metazoa</taxon>
        <taxon>Chordata</taxon>
        <taxon>Craniata</taxon>
        <taxon>Vertebrata</taxon>
        <taxon>Euteleostomi</taxon>
        <taxon>Actinopterygii</taxon>
        <taxon>Neopterygii</taxon>
        <taxon>Teleostei</taxon>
        <taxon>Neoteleostei</taxon>
        <taxon>Acanthomorphata</taxon>
        <taxon>Carangaria</taxon>
        <taxon>Pleuronectiformes</taxon>
        <taxon>Pleuronectoidei</taxon>
        <taxon>Scophthalmidae</taxon>
        <taxon>Scophthalmus</taxon>
    </lineage>
</organism>
<dbReference type="GO" id="GO:0007015">
    <property type="term" value="P:actin filament organization"/>
    <property type="evidence" value="ECO:0007669"/>
    <property type="project" value="TreeGrafter"/>
</dbReference>
<dbReference type="GO" id="GO:0005938">
    <property type="term" value="C:cell cortex"/>
    <property type="evidence" value="ECO:0007669"/>
    <property type="project" value="UniProtKB-SubCell"/>
</dbReference>
<feature type="region of interest" description="Disordered" evidence="12">
    <location>
        <begin position="283"/>
        <end position="311"/>
    </location>
</feature>
<dbReference type="Gene3D" id="6.20.240.20">
    <property type="match status" value="1"/>
</dbReference>
<evidence type="ECO:0000256" key="5">
    <source>
        <dbReference type="ARBA" id="ARBA00022741"/>
    </source>
</evidence>
<evidence type="ECO:0000256" key="2">
    <source>
        <dbReference type="ARBA" id="ARBA00008314"/>
    </source>
</evidence>
<dbReference type="Gene3D" id="1.10.10.820">
    <property type="match status" value="1"/>
</dbReference>
<dbReference type="PANTHER" id="PTHR13140">
    <property type="entry name" value="MYOSIN"/>
    <property type="match status" value="1"/>
</dbReference>
<evidence type="ECO:0000259" key="14">
    <source>
        <dbReference type="PROSITE" id="PS51757"/>
    </source>
</evidence>
<dbReference type="GO" id="GO:0016459">
    <property type="term" value="C:myosin complex"/>
    <property type="evidence" value="ECO:0007669"/>
    <property type="project" value="UniProtKB-KW"/>
</dbReference>
<dbReference type="FunFam" id="1.10.10.820:FF:000001">
    <property type="entry name" value="Myosin heavy chain"/>
    <property type="match status" value="1"/>
</dbReference>
<dbReference type="Gene3D" id="1.20.58.530">
    <property type="match status" value="1"/>
</dbReference>
<dbReference type="FunFam" id="3.40.850.10:FF:000101">
    <property type="entry name" value="Slow myosin heavy chain 2"/>
    <property type="match status" value="1"/>
</dbReference>
<comment type="subcellular location">
    <subcellularLocation>
        <location evidence="1">Cytoplasm</location>
        <location evidence="1">Cell cortex</location>
    </subcellularLocation>
</comment>
<dbReference type="InterPro" id="IPR036961">
    <property type="entry name" value="Kinesin_motor_dom_sf"/>
</dbReference>
<sequence length="1003" mass="115176">MEVKTSLLDNMIGVGDMVLLEPLSEDSFLENLKNRFDHNEIYTYIGSVVISMNPYRSLPIYTPDKVEEYRNRNFYELSPHIYALADEAYRSLRDQDKDQCILITGESGAGKTEASKLVMSYVAAVCGKGQEVNKVKEQLLQSNPVLEAFGNAKTVRNDNSSRFGKYMDIEFDFKGDPLGGVISNYLLEKSRVVKQPRGERNFHVFYQLLSGASDDTLKKLKLHRDFSKYNYLSLDSAAVNGLDDAANFRTVRIVGFMEDEVQSVLELVAAVLKLGNIEFKPESRCNGTDESRIKDKNGESTDEQTEGQESSVLERAFSYRTVEAKLEKVSTTLNVAQAYYARDALAKNLYSRLFSWLVTRINESIKVTKTRHKVMGVLDIYGFEIFEDNSFEQFIINYCNEKLQQIFIELTLREEQEEYVREGIEWTNIEYFNNAIICDLIEKNQNGILAMLDEECLRPGTVTDETFLDKLNTVCAEHQHFESRLSKNSKFLTDHSLPHSCFRIQHYAGKVLYRVEGFVDKNNDLLYRDLSQAMYKANHSLIKQLFPEGNPAKVNLKRPPTAGFQFKASVGTLMRNLQTKNPNYIRCIKPNDKKASHIFNESLVRHQARYLGLMENVRVRRAGYAFRQPYEPCLERYKMLCKRTWPHWRGPAREGVEVLMTDLQVPADEFAYGRSKIFIGNPRTLFFLEERRRQCLQDLAALIQKIYRGWKCRSQFLLLKKSQIVVAAWYRRYASATTVVQSYTRGWQVCTSRRNSPGFRMNRSGGQCRKYNRNYNKMYIIFPPGPQTPERHNWQHESLVLCFCIQCKKYRSQFTEEKKAVYEEKLEASEIFKDKKALYPSSVSQPFKGDYLEITKNPKYQKLSSAMEDKVLLADVVNKINRANGKGTARIFLLTKNSVVLADHKTGQVKVSVPLPDLSSVSVSTQSDGFFALKLKEVRGACRVVCSFSVTTDSPLVWSAFLVQFKHDKVCVKFVQGLPRNGNSASCKRKNNRLLEVSVPTTA</sequence>
<evidence type="ECO:0000256" key="11">
    <source>
        <dbReference type="PROSITE-ProRule" id="PRU00782"/>
    </source>
</evidence>
<evidence type="ECO:0008006" key="17">
    <source>
        <dbReference type="Google" id="ProtNLM"/>
    </source>
</evidence>
<evidence type="ECO:0000256" key="7">
    <source>
        <dbReference type="ARBA" id="ARBA00022860"/>
    </source>
</evidence>
<evidence type="ECO:0000256" key="12">
    <source>
        <dbReference type="SAM" id="MobiDB-lite"/>
    </source>
</evidence>
<dbReference type="GO" id="GO:0051015">
    <property type="term" value="F:actin filament binding"/>
    <property type="evidence" value="ECO:0007669"/>
    <property type="project" value="TreeGrafter"/>
</dbReference>
<dbReference type="InterPro" id="IPR036072">
    <property type="entry name" value="MYSc_Myo1"/>
</dbReference>
<dbReference type="FunFam" id="1.20.58.530:FF:000004">
    <property type="entry name" value="Unconventional myosin ID"/>
    <property type="match status" value="1"/>
</dbReference>
<dbReference type="AlphaFoldDB" id="A0A8D3BV11"/>
<dbReference type="GO" id="GO:0006897">
    <property type="term" value="P:endocytosis"/>
    <property type="evidence" value="ECO:0007669"/>
    <property type="project" value="TreeGrafter"/>
</dbReference>
<keyword evidence="10 11" id="KW-0009">Actin-binding</keyword>
<evidence type="ECO:0000256" key="6">
    <source>
        <dbReference type="ARBA" id="ARBA00022840"/>
    </source>
</evidence>
<dbReference type="GO" id="GO:0005886">
    <property type="term" value="C:plasma membrane"/>
    <property type="evidence" value="ECO:0007669"/>
    <property type="project" value="TreeGrafter"/>
</dbReference>
<accession>A0A8D3BV11</accession>
<dbReference type="Pfam" id="PF00063">
    <property type="entry name" value="Myosin_head"/>
    <property type="match status" value="1"/>
</dbReference>
<feature type="binding site" evidence="11">
    <location>
        <begin position="105"/>
        <end position="112"/>
    </location>
    <ligand>
        <name>ATP</name>
        <dbReference type="ChEBI" id="CHEBI:30616"/>
    </ligand>
</feature>
<gene>
    <name evidence="15" type="primary">myo1b</name>
</gene>
<keyword evidence="3" id="KW-0597">Phosphoprotein</keyword>
<dbReference type="GO" id="GO:0005902">
    <property type="term" value="C:microvillus"/>
    <property type="evidence" value="ECO:0007669"/>
    <property type="project" value="TreeGrafter"/>
</dbReference>
<keyword evidence="9 11" id="KW-0505">Motor protein</keyword>
<dbReference type="SMART" id="SM00242">
    <property type="entry name" value="MYSc"/>
    <property type="match status" value="1"/>
</dbReference>
<dbReference type="InterPro" id="IPR027417">
    <property type="entry name" value="P-loop_NTPase"/>
</dbReference>
<comment type="similarity">
    <text evidence="2 11">Belongs to the TRAFAC class myosin-kinesin ATPase superfamily. Myosin family.</text>
</comment>
<evidence type="ECO:0000256" key="4">
    <source>
        <dbReference type="ARBA" id="ARBA00022737"/>
    </source>
</evidence>
<feature type="domain" description="TH1" evidence="14">
    <location>
        <begin position="836"/>
        <end position="1003"/>
    </location>
</feature>
<dbReference type="Ensembl" id="ENSSMAT00000077584.1">
    <property type="protein sequence ID" value="ENSSMAP00000038869.1"/>
    <property type="gene ID" value="ENSSMAG00000005494.2"/>
</dbReference>
<dbReference type="PRINTS" id="PR00193">
    <property type="entry name" value="MYOSINHEAVY"/>
</dbReference>
<feature type="compositionally biased region" description="Basic and acidic residues" evidence="12">
    <location>
        <begin position="283"/>
        <end position="299"/>
    </location>
</feature>
<dbReference type="Gene3D" id="3.40.850.10">
    <property type="entry name" value="Kinesin motor domain"/>
    <property type="match status" value="1"/>
</dbReference>
<evidence type="ECO:0000256" key="10">
    <source>
        <dbReference type="ARBA" id="ARBA00023203"/>
    </source>
</evidence>
<dbReference type="FunFam" id="1.20.120.720:FF:000004">
    <property type="entry name" value="unconventional myosin-Ib isoform X1"/>
    <property type="match status" value="1"/>
</dbReference>
<evidence type="ECO:0000256" key="3">
    <source>
        <dbReference type="ARBA" id="ARBA00022553"/>
    </source>
</evidence>
<evidence type="ECO:0000313" key="15">
    <source>
        <dbReference type="Ensembl" id="ENSSMAP00000038869.1"/>
    </source>
</evidence>
<dbReference type="GO" id="GO:0000146">
    <property type="term" value="F:microfilament motor activity"/>
    <property type="evidence" value="ECO:0007669"/>
    <property type="project" value="TreeGrafter"/>
</dbReference>
<evidence type="ECO:0000256" key="8">
    <source>
        <dbReference type="ARBA" id="ARBA00023123"/>
    </source>
</evidence>
<dbReference type="Pfam" id="PF06017">
    <property type="entry name" value="Myosin_TH1"/>
    <property type="match status" value="1"/>
</dbReference>